<reference evidence="1" key="2">
    <citation type="journal article" date="2021" name="PeerJ">
        <title>Extensive microbial diversity within the chicken gut microbiome revealed by metagenomics and culture.</title>
        <authorList>
            <person name="Gilroy R."/>
            <person name="Ravi A."/>
            <person name="Getino M."/>
            <person name="Pursley I."/>
            <person name="Horton D.L."/>
            <person name="Alikhan N.F."/>
            <person name="Baker D."/>
            <person name="Gharbi K."/>
            <person name="Hall N."/>
            <person name="Watson M."/>
            <person name="Adriaenssens E.M."/>
            <person name="Foster-Nyarko E."/>
            <person name="Jarju S."/>
            <person name="Secka A."/>
            <person name="Antonio M."/>
            <person name="Oren A."/>
            <person name="Chaudhuri R.R."/>
            <person name="La Ragione R."/>
            <person name="Hildebrand F."/>
            <person name="Pallen M.J."/>
        </authorList>
    </citation>
    <scope>NUCLEOTIDE SEQUENCE</scope>
    <source>
        <strain evidence="1">ChiSjej3B21-11622</strain>
    </source>
</reference>
<accession>A0A9D1D0Q6</accession>
<dbReference type="Gene3D" id="1.10.3210.10">
    <property type="entry name" value="Hypothetical protein af1432"/>
    <property type="match status" value="1"/>
</dbReference>
<dbReference type="SUPFAM" id="SSF109604">
    <property type="entry name" value="HD-domain/PDEase-like"/>
    <property type="match status" value="1"/>
</dbReference>
<comment type="caution">
    <text evidence="1">The sequence shown here is derived from an EMBL/GenBank/DDBJ whole genome shotgun (WGS) entry which is preliminary data.</text>
</comment>
<dbReference type="EMBL" id="DVFT01000111">
    <property type="protein sequence ID" value="HIQ96410.1"/>
    <property type="molecule type" value="Genomic_DNA"/>
</dbReference>
<proteinExistence type="predicted"/>
<organism evidence="1 2">
    <name type="scientific">Candidatus Limivivens merdigallinarum</name>
    <dbReference type="NCBI Taxonomy" id="2840859"/>
    <lineage>
        <taxon>Bacteria</taxon>
        <taxon>Bacillati</taxon>
        <taxon>Bacillota</taxon>
        <taxon>Clostridia</taxon>
        <taxon>Lachnospirales</taxon>
        <taxon>Lachnospiraceae</taxon>
        <taxon>Lachnospiraceae incertae sedis</taxon>
        <taxon>Candidatus Limivivens</taxon>
    </lineage>
</organism>
<evidence type="ECO:0000313" key="1">
    <source>
        <dbReference type="EMBL" id="HIQ96410.1"/>
    </source>
</evidence>
<sequence>MSIMNTFSGKRFDPMNITAEDICTEDIAHALSLLCRGGGHLAHFYSVGQHSLNCAKEAKARGWSERLQLACLLHDASEAYISDIIRPVKVYLTNYLEIEEKIMGKIWEKYGLDDLSEEERRKWKAIDDDILAFELKALMSGARFQTLPPLSSSPDISNRDWKDVEQEFLETVKHLQYTIEKS</sequence>
<gene>
    <name evidence="1" type="ORF">IAB26_07605</name>
</gene>
<protein>
    <submittedName>
        <fullName evidence="1">Phosphohydrolase</fullName>
    </submittedName>
</protein>
<dbReference type="Proteomes" id="UP000886886">
    <property type="component" value="Unassembled WGS sequence"/>
</dbReference>
<name>A0A9D1D0Q6_9FIRM</name>
<dbReference type="AlphaFoldDB" id="A0A9D1D0Q6"/>
<reference evidence="1" key="1">
    <citation type="submission" date="2020-10" db="EMBL/GenBank/DDBJ databases">
        <authorList>
            <person name="Gilroy R."/>
        </authorList>
    </citation>
    <scope>NUCLEOTIDE SEQUENCE</scope>
    <source>
        <strain evidence="1">ChiSjej3B21-11622</strain>
    </source>
</reference>
<evidence type="ECO:0000313" key="2">
    <source>
        <dbReference type="Proteomes" id="UP000886886"/>
    </source>
</evidence>